<reference evidence="1" key="1">
    <citation type="submission" date="2020-04" db="EMBL/GenBank/DDBJ databases">
        <authorList>
            <person name="Chiriac C."/>
            <person name="Salcher M."/>
            <person name="Ghai R."/>
            <person name="Kavagutti S V."/>
        </authorList>
    </citation>
    <scope>NUCLEOTIDE SEQUENCE</scope>
</reference>
<protein>
    <submittedName>
        <fullName evidence="1">Uncharacterized protein</fullName>
    </submittedName>
</protein>
<accession>A0A6J5KQK8</accession>
<name>A0A6J5KQK8_9CAUD</name>
<evidence type="ECO:0000313" key="1">
    <source>
        <dbReference type="EMBL" id="CAB4123107.1"/>
    </source>
</evidence>
<dbReference type="EMBL" id="LR796167">
    <property type="protein sequence ID" value="CAB4123107.1"/>
    <property type="molecule type" value="Genomic_DNA"/>
</dbReference>
<sequence length="494" mass="56567">MKISEITQSPNHQPSAEVSQEELELLSDYLDMLWDKMKDKNSIKTTLDTSFSRHFLDRVNDIRNRRQITIGELERLFKKSYSTYGKKIVMMGPDHEAVLTDMESDVNIPFVLKWDKENQKLDLIAKTVMRKKNFHSPDPSLVVESQRIMEGGNVFEMPDDTPLTQRILRKDIEPTIKWLEKVTGLTLLEYKLGSVGKKESSGDLDLGVDENKVTKEALADKLAAWCSAQKIPQPEIFNRAKKKDAPAYKAGWVSKSGISVHFRCPIRGNPQKGFVQVDFMFSNDLVWMLFAMYAPGDSSRYSGADRNLLMSSVAKAQGVKYSWQKGLIRREDEQLISKDPNTIARHLFGRGVDYHVFDSVENMQAQINKTPKLKALLRDLYTTLKDDPKGQDEAQRLQRLLGTVVNEEIKGWKNAVSDIQKFRNATSNAKKSVKLVKLKKDGTESKMNDATSYYNSEKEARDKHNYWVEINPGRKIQHNLYVDNKLVCALKETH</sequence>
<proteinExistence type="predicted"/>
<organism evidence="1">
    <name type="scientific">uncultured Caudovirales phage</name>
    <dbReference type="NCBI Taxonomy" id="2100421"/>
    <lineage>
        <taxon>Viruses</taxon>
        <taxon>Duplodnaviria</taxon>
        <taxon>Heunggongvirae</taxon>
        <taxon>Uroviricota</taxon>
        <taxon>Caudoviricetes</taxon>
        <taxon>Peduoviridae</taxon>
        <taxon>Maltschvirus</taxon>
        <taxon>Maltschvirus maltsch</taxon>
    </lineage>
</organism>
<gene>
    <name evidence="1" type="ORF">UFOVP29_266</name>
</gene>